<dbReference type="PANTHER" id="PTHR11079:SF202">
    <property type="entry name" value="TRNA-SPECIFIC ADENOSINE DEAMINASE"/>
    <property type="match status" value="1"/>
</dbReference>
<comment type="function">
    <text evidence="8">Catalyzes the deamination of adenosine to inosine at the wobble position 34 of tRNA(Arg2).</text>
</comment>
<evidence type="ECO:0000256" key="1">
    <source>
        <dbReference type="ARBA" id="ARBA00010669"/>
    </source>
</evidence>
<dbReference type="Gene3D" id="3.40.140.10">
    <property type="entry name" value="Cytidine Deaminase, domain 2"/>
    <property type="match status" value="1"/>
</dbReference>
<evidence type="ECO:0000313" key="10">
    <source>
        <dbReference type="EMBL" id="ANF17024.1"/>
    </source>
</evidence>
<comment type="subunit">
    <text evidence="2 8">Homodimer.</text>
</comment>
<name>A0A172WDH4_BUCSC</name>
<comment type="catalytic activity">
    <reaction evidence="7 8">
        <text>adenosine(34) in tRNA + H2O + H(+) = inosine(34) in tRNA + NH4(+)</text>
        <dbReference type="Rhea" id="RHEA:43168"/>
        <dbReference type="Rhea" id="RHEA-COMP:10373"/>
        <dbReference type="Rhea" id="RHEA-COMP:10374"/>
        <dbReference type="ChEBI" id="CHEBI:15377"/>
        <dbReference type="ChEBI" id="CHEBI:15378"/>
        <dbReference type="ChEBI" id="CHEBI:28938"/>
        <dbReference type="ChEBI" id="CHEBI:74411"/>
        <dbReference type="ChEBI" id="CHEBI:82852"/>
        <dbReference type="EC" id="3.5.4.33"/>
    </reaction>
</comment>
<dbReference type="InterPro" id="IPR016192">
    <property type="entry name" value="APOBEC/CMP_deaminase_Zn-bd"/>
</dbReference>
<evidence type="ECO:0000256" key="4">
    <source>
        <dbReference type="ARBA" id="ARBA00022723"/>
    </source>
</evidence>
<sequence>MNLDDQYFMKSALKFARLAEIKQEVPVGAVLVLNDVIIGKGSNSSISKHDPTAHAEIIALRKGGKFLKNYRLLSTTLYVTLEPCFMCYGAIINSRISRLVFGTCYNKTNHCTFFGDNIRTRIRKNKILITKNVLNEECKKILRVFFRNKRK</sequence>
<dbReference type="RefSeq" id="WP_075474121.1">
    <property type="nucleotide sequence ID" value="NZ_CP011299.1"/>
</dbReference>
<dbReference type="Pfam" id="PF00383">
    <property type="entry name" value="dCMP_cyt_deam_1"/>
    <property type="match status" value="1"/>
</dbReference>
<evidence type="ECO:0000259" key="9">
    <source>
        <dbReference type="PROSITE" id="PS51747"/>
    </source>
</evidence>
<dbReference type="EC" id="3.5.4.33" evidence="8"/>
<dbReference type="CDD" id="cd01285">
    <property type="entry name" value="nucleoside_deaminase"/>
    <property type="match status" value="1"/>
</dbReference>
<evidence type="ECO:0000256" key="3">
    <source>
        <dbReference type="ARBA" id="ARBA00022694"/>
    </source>
</evidence>
<dbReference type="SUPFAM" id="SSF53927">
    <property type="entry name" value="Cytidine deaminase-like"/>
    <property type="match status" value="1"/>
</dbReference>
<evidence type="ECO:0000256" key="8">
    <source>
        <dbReference type="HAMAP-Rule" id="MF_00972"/>
    </source>
</evidence>
<accession>A0A172WDH4</accession>
<reference evidence="10 11" key="1">
    <citation type="submission" date="2015-04" db="EMBL/GenBank/DDBJ databases">
        <title>Buchnera aphidicola assembly.</title>
        <authorList>
            <person name="Zhang Y."/>
        </authorList>
    </citation>
    <scope>NUCLEOTIDE SEQUENCE [LARGE SCALE GENOMIC DNA]</scope>
    <source>
        <strain evidence="10 11">SC</strain>
    </source>
</reference>
<evidence type="ECO:0000256" key="5">
    <source>
        <dbReference type="ARBA" id="ARBA00022801"/>
    </source>
</evidence>
<dbReference type="OrthoDB" id="9802676at2"/>
<dbReference type="STRING" id="118110.XW81_01195"/>
<comment type="similarity">
    <text evidence="1">Belongs to the cytidine and deoxycytidylate deaminase family. ADAT2 subfamily.</text>
</comment>
<dbReference type="EMBL" id="CP011299">
    <property type="protein sequence ID" value="ANF17024.1"/>
    <property type="molecule type" value="Genomic_DNA"/>
</dbReference>
<dbReference type="InterPro" id="IPR002125">
    <property type="entry name" value="CMP_dCMP_dom"/>
</dbReference>
<dbReference type="InterPro" id="IPR016193">
    <property type="entry name" value="Cytidine_deaminase-like"/>
</dbReference>
<feature type="domain" description="CMP/dCMP-type deaminase" evidence="9">
    <location>
        <begin position="3"/>
        <end position="125"/>
    </location>
</feature>
<dbReference type="GO" id="GO:0002100">
    <property type="term" value="P:tRNA wobble adenosine to inosine editing"/>
    <property type="evidence" value="ECO:0007669"/>
    <property type="project" value="UniProtKB-UniRule"/>
</dbReference>
<dbReference type="PATRIC" id="fig|118110.3.peg.239"/>
<evidence type="ECO:0000313" key="11">
    <source>
        <dbReference type="Proteomes" id="UP000077654"/>
    </source>
</evidence>
<feature type="binding site" evidence="8">
    <location>
        <position position="84"/>
    </location>
    <ligand>
        <name>Zn(2+)</name>
        <dbReference type="ChEBI" id="CHEBI:29105"/>
        <note>catalytic</note>
    </ligand>
</feature>
<dbReference type="Proteomes" id="UP000077654">
    <property type="component" value="Chromosome"/>
</dbReference>
<organism evidence="10 11">
    <name type="scientific">Buchnera aphidicola subsp. Schlechtendalia chinensis</name>
    <dbReference type="NCBI Taxonomy" id="118110"/>
    <lineage>
        <taxon>Bacteria</taxon>
        <taxon>Pseudomonadati</taxon>
        <taxon>Pseudomonadota</taxon>
        <taxon>Gammaproteobacteria</taxon>
        <taxon>Enterobacterales</taxon>
        <taxon>Erwiniaceae</taxon>
        <taxon>Buchnera</taxon>
    </lineage>
</organism>
<dbReference type="PROSITE" id="PS51747">
    <property type="entry name" value="CYT_DCMP_DEAMINASES_2"/>
    <property type="match status" value="1"/>
</dbReference>
<comment type="cofactor">
    <cofactor evidence="8">
        <name>Zn(2+)</name>
        <dbReference type="ChEBI" id="CHEBI:29105"/>
    </cofactor>
    <text evidence="8">Binds 1 zinc ion per subunit.</text>
</comment>
<dbReference type="GO" id="GO:0008270">
    <property type="term" value="F:zinc ion binding"/>
    <property type="evidence" value="ECO:0007669"/>
    <property type="project" value="UniProtKB-UniRule"/>
</dbReference>
<gene>
    <name evidence="8" type="primary">tadA</name>
    <name evidence="10" type="ORF">XW81_01195</name>
</gene>
<evidence type="ECO:0000256" key="6">
    <source>
        <dbReference type="ARBA" id="ARBA00022833"/>
    </source>
</evidence>
<feature type="active site" description="Proton donor" evidence="8">
    <location>
        <position position="56"/>
    </location>
</feature>
<keyword evidence="11" id="KW-1185">Reference proteome</keyword>
<keyword evidence="6 8" id="KW-0862">Zinc</keyword>
<dbReference type="PROSITE" id="PS00903">
    <property type="entry name" value="CYT_DCMP_DEAMINASES_1"/>
    <property type="match status" value="1"/>
</dbReference>
<dbReference type="PANTHER" id="PTHR11079">
    <property type="entry name" value="CYTOSINE DEAMINASE FAMILY MEMBER"/>
    <property type="match status" value="1"/>
</dbReference>
<dbReference type="AlphaFoldDB" id="A0A172WDH4"/>
<evidence type="ECO:0000256" key="7">
    <source>
        <dbReference type="ARBA" id="ARBA00048045"/>
    </source>
</evidence>
<feature type="binding site" evidence="8">
    <location>
        <position position="87"/>
    </location>
    <ligand>
        <name>Zn(2+)</name>
        <dbReference type="ChEBI" id="CHEBI:29105"/>
        <note>catalytic</note>
    </ligand>
</feature>
<evidence type="ECO:0000256" key="2">
    <source>
        <dbReference type="ARBA" id="ARBA00011738"/>
    </source>
</evidence>
<proteinExistence type="inferred from homology"/>
<dbReference type="GO" id="GO:0052717">
    <property type="term" value="F:tRNA-specific adenosine-34 deaminase activity"/>
    <property type="evidence" value="ECO:0007669"/>
    <property type="project" value="UniProtKB-UniRule"/>
</dbReference>
<keyword evidence="3 8" id="KW-0819">tRNA processing</keyword>
<dbReference type="InterPro" id="IPR028883">
    <property type="entry name" value="tRNA_aden_deaminase"/>
</dbReference>
<keyword evidence="5 8" id="KW-0378">Hydrolase</keyword>
<protein>
    <recommendedName>
        <fullName evidence="8">tRNA-specific adenosine deaminase</fullName>
        <ecNumber evidence="8">3.5.4.33</ecNumber>
    </recommendedName>
</protein>
<dbReference type="NCBIfam" id="NF008113">
    <property type="entry name" value="PRK10860.1"/>
    <property type="match status" value="1"/>
</dbReference>
<feature type="binding site" evidence="8">
    <location>
        <position position="54"/>
    </location>
    <ligand>
        <name>Zn(2+)</name>
        <dbReference type="ChEBI" id="CHEBI:29105"/>
        <note>catalytic</note>
    </ligand>
</feature>
<dbReference type="HAMAP" id="MF_00972">
    <property type="entry name" value="tRNA_aden_deaminase"/>
    <property type="match status" value="1"/>
</dbReference>
<keyword evidence="4 8" id="KW-0479">Metal-binding</keyword>